<feature type="transmembrane region" description="Helical" evidence="1">
    <location>
        <begin position="12"/>
        <end position="31"/>
    </location>
</feature>
<protein>
    <submittedName>
        <fullName evidence="2">Uncharacterized protein</fullName>
    </submittedName>
</protein>
<keyword evidence="1" id="KW-1133">Transmembrane helix</keyword>
<organism evidence="2 3">
    <name type="scientific">Glossina palpalis gambiensis</name>
    <dbReference type="NCBI Taxonomy" id="67801"/>
    <lineage>
        <taxon>Eukaryota</taxon>
        <taxon>Metazoa</taxon>
        <taxon>Ecdysozoa</taxon>
        <taxon>Arthropoda</taxon>
        <taxon>Hexapoda</taxon>
        <taxon>Insecta</taxon>
        <taxon>Pterygota</taxon>
        <taxon>Neoptera</taxon>
        <taxon>Endopterygota</taxon>
        <taxon>Diptera</taxon>
        <taxon>Brachycera</taxon>
        <taxon>Muscomorpha</taxon>
        <taxon>Hippoboscoidea</taxon>
        <taxon>Glossinidae</taxon>
        <taxon>Glossina</taxon>
    </lineage>
</organism>
<reference evidence="3" key="1">
    <citation type="submission" date="2015-01" db="EMBL/GenBank/DDBJ databases">
        <authorList>
            <person name="Aksoy S."/>
            <person name="Warren W."/>
            <person name="Wilson R.K."/>
        </authorList>
    </citation>
    <scope>NUCLEOTIDE SEQUENCE [LARGE SCALE GENOMIC DNA]</scope>
    <source>
        <strain evidence="3">IAEA</strain>
    </source>
</reference>
<accession>A0A1B0B7H8</accession>
<keyword evidence="1" id="KW-0812">Transmembrane</keyword>
<keyword evidence="1" id="KW-0472">Membrane</keyword>
<reference evidence="2" key="2">
    <citation type="submission" date="2020-05" db="UniProtKB">
        <authorList>
            <consortium name="EnsemblMetazoa"/>
        </authorList>
    </citation>
    <scope>IDENTIFICATION</scope>
    <source>
        <strain evidence="2">IAEA</strain>
    </source>
</reference>
<evidence type="ECO:0000313" key="2">
    <source>
        <dbReference type="EnsemblMetazoa" id="GPPI021371-PA"/>
    </source>
</evidence>
<evidence type="ECO:0000313" key="3">
    <source>
        <dbReference type="Proteomes" id="UP000092460"/>
    </source>
</evidence>
<dbReference type="VEuPathDB" id="VectorBase:GPPI021371"/>
<keyword evidence="3" id="KW-1185">Reference proteome</keyword>
<proteinExistence type="predicted"/>
<dbReference type="EMBL" id="JXJN01009667">
    <property type="status" value="NOT_ANNOTATED_CDS"/>
    <property type="molecule type" value="Genomic_DNA"/>
</dbReference>
<dbReference type="AlphaFoldDB" id="A0A1B0B7H8"/>
<dbReference type="Proteomes" id="UP000092460">
    <property type="component" value="Unassembled WGS sequence"/>
</dbReference>
<sequence length="211" mass="24156">MYKNETSRDFVVLTFVYTLAELTLSYVSFGFPARFREENLRSQKTMRNVNINTDHQNCCQVIEPIYQPNHMAAKNIGIQFLNAGKWFDWKLQQQGARSILHEYKRLPQFLSPLLVNIKAELLVVVVVVMVVVVVAVAVVVVVMVMVVVTLLRFTSPSLQIFNSSQECSNRFCKARVNIFGRRPCNIDGFECRRQNGLIVICLHERTVSGNI</sequence>
<feature type="transmembrane region" description="Helical" evidence="1">
    <location>
        <begin position="121"/>
        <end position="151"/>
    </location>
</feature>
<dbReference type="EnsemblMetazoa" id="GPPI021371-RA">
    <property type="protein sequence ID" value="GPPI021371-PA"/>
    <property type="gene ID" value="GPPI021371"/>
</dbReference>
<name>A0A1B0B7H8_9MUSC</name>
<evidence type="ECO:0000256" key="1">
    <source>
        <dbReference type="SAM" id="Phobius"/>
    </source>
</evidence>